<dbReference type="FunFam" id="2.40.10.10:FF:000002">
    <property type="entry name" value="Transmembrane protease serine"/>
    <property type="match status" value="1"/>
</dbReference>
<dbReference type="EMBL" id="BMQB01000009">
    <property type="protein sequence ID" value="GGK04545.1"/>
    <property type="molecule type" value="Genomic_DNA"/>
</dbReference>
<dbReference type="SUPFAM" id="SSF50494">
    <property type="entry name" value="Trypsin-like serine proteases"/>
    <property type="match status" value="1"/>
</dbReference>
<accession>A0A8J3FFF4</accession>
<reference evidence="5" key="2">
    <citation type="submission" date="2020-09" db="EMBL/GenBank/DDBJ databases">
        <authorList>
            <person name="Sun Q."/>
            <person name="Ohkuma M."/>
        </authorList>
    </citation>
    <scope>NUCLEOTIDE SEQUENCE</scope>
    <source>
        <strain evidence="5">JCM 3090</strain>
    </source>
</reference>
<dbReference type="InterPro" id="IPR033116">
    <property type="entry name" value="TRYPSIN_SER"/>
</dbReference>
<dbReference type="PROSITE" id="PS00135">
    <property type="entry name" value="TRYPSIN_SER"/>
    <property type="match status" value="1"/>
</dbReference>
<dbReference type="InterPro" id="IPR006311">
    <property type="entry name" value="TAT_signal"/>
</dbReference>
<protein>
    <submittedName>
        <fullName evidence="5">Trypsin</fullName>
    </submittedName>
</protein>
<dbReference type="PROSITE" id="PS00134">
    <property type="entry name" value="TRYPSIN_HIS"/>
    <property type="match status" value="1"/>
</dbReference>
<keyword evidence="2" id="KW-0378">Hydrolase</keyword>
<dbReference type="CDD" id="cd00190">
    <property type="entry name" value="Tryp_SPc"/>
    <property type="match status" value="1"/>
</dbReference>
<dbReference type="InterPro" id="IPR018114">
    <property type="entry name" value="TRYPSIN_HIS"/>
</dbReference>
<dbReference type="PROSITE" id="PS50240">
    <property type="entry name" value="TRYPSIN_DOM"/>
    <property type="match status" value="1"/>
</dbReference>
<reference evidence="5" key="1">
    <citation type="journal article" date="2014" name="Int. J. Syst. Evol. Microbiol.">
        <title>Complete genome sequence of Corynebacterium casei LMG S-19264T (=DSM 44701T), isolated from a smear-ripened cheese.</title>
        <authorList>
            <consortium name="US DOE Joint Genome Institute (JGI-PGF)"/>
            <person name="Walter F."/>
            <person name="Albersmeier A."/>
            <person name="Kalinowski J."/>
            <person name="Ruckert C."/>
        </authorList>
    </citation>
    <scope>NUCLEOTIDE SEQUENCE</scope>
    <source>
        <strain evidence="5">JCM 3090</strain>
    </source>
</reference>
<dbReference type="InterPro" id="IPR009003">
    <property type="entry name" value="Peptidase_S1_PA"/>
</dbReference>
<feature type="region of interest" description="Disordered" evidence="3">
    <location>
        <begin position="1"/>
        <end position="31"/>
    </location>
</feature>
<evidence type="ECO:0000259" key="4">
    <source>
        <dbReference type="PROSITE" id="PS50240"/>
    </source>
</evidence>
<evidence type="ECO:0000256" key="3">
    <source>
        <dbReference type="SAM" id="MobiDB-lite"/>
    </source>
</evidence>
<dbReference type="InterPro" id="IPR001254">
    <property type="entry name" value="Trypsin_dom"/>
</dbReference>
<organism evidence="5 6">
    <name type="scientific">Pilimelia anulata</name>
    <dbReference type="NCBI Taxonomy" id="53371"/>
    <lineage>
        <taxon>Bacteria</taxon>
        <taxon>Bacillati</taxon>
        <taxon>Actinomycetota</taxon>
        <taxon>Actinomycetes</taxon>
        <taxon>Micromonosporales</taxon>
        <taxon>Micromonosporaceae</taxon>
        <taxon>Pilimelia</taxon>
    </lineage>
</organism>
<dbReference type="SMART" id="SM00020">
    <property type="entry name" value="Tryp_SPc"/>
    <property type="match status" value="1"/>
</dbReference>
<sequence>MRRRGPRPRHHPASAVDNPALPTHPESPVKPRTLLSTLGAAAAAALLAGLLPAPAVAADPPRGIVGGKPVAEGSYPWVAHLSMLCGGSLISPDIVLSAAHCFEGGSGRVTLHLGDVNRTKGTQREGAGVKYGVGPDPTDPPGANVADWAVVKLDRPVTDIAPVAVPTDNRYDATPTLRAMGWGATREFGNSVTTMREVDVPHIPADQCPDTVGAAEICAGDLAKGGIDTCQGDSGGPLAARDGDRWVLVGLTSWGVGCARANNPGHYARVSGFLTPIKNAITALGGTQPAGW</sequence>
<evidence type="ECO:0000256" key="1">
    <source>
        <dbReference type="ARBA" id="ARBA00023157"/>
    </source>
</evidence>
<evidence type="ECO:0000313" key="6">
    <source>
        <dbReference type="Proteomes" id="UP000649739"/>
    </source>
</evidence>
<keyword evidence="2" id="KW-0645">Protease</keyword>
<evidence type="ECO:0000313" key="5">
    <source>
        <dbReference type="EMBL" id="GGK04545.1"/>
    </source>
</evidence>
<comment type="caution">
    <text evidence="5">The sequence shown here is derived from an EMBL/GenBank/DDBJ whole genome shotgun (WGS) entry which is preliminary data.</text>
</comment>
<dbReference type="Pfam" id="PF00089">
    <property type="entry name" value="Trypsin"/>
    <property type="match status" value="1"/>
</dbReference>
<dbReference type="PROSITE" id="PS51318">
    <property type="entry name" value="TAT"/>
    <property type="match status" value="1"/>
</dbReference>
<gene>
    <name evidence="5" type="ORF">GCM10010123_38120</name>
</gene>
<dbReference type="InterPro" id="IPR043504">
    <property type="entry name" value="Peptidase_S1_PA_chymotrypsin"/>
</dbReference>
<keyword evidence="2" id="KW-0720">Serine protease</keyword>
<keyword evidence="1" id="KW-1015">Disulfide bond</keyword>
<dbReference type="PANTHER" id="PTHR24252:SF7">
    <property type="entry name" value="HYALIN"/>
    <property type="match status" value="1"/>
</dbReference>
<dbReference type="GO" id="GO:0006508">
    <property type="term" value="P:proteolysis"/>
    <property type="evidence" value="ECO:0007669"/>
    <property type="project" value="UniProtKB-KW"/>
</dbReference>
<dbReference type="PANTHER" id="PTHR24252">
    <property type="entry name" value="ACROSIN-RELATED"/>
    <property type="match status" value="1"/>
</dbReference>
<feature type="domain" description="Peptidase S1" evidence="4">
    <location>
        <begin position="64"/>
        <end position="282"/>
    </location>
</feature>
<name>A0A8J3FFF4_9ACTN</name>
<proteinExistence type="predicted"/>
<dbReference type="Gene3D" id="2.40.10.10">
    <property type="entry name" value="Trypsin-like serine proteases"/>
    <property type="match status" value="1"/>
</dbReference>
<dbReference type="PRINTS" id="PR00722">
    <property type="entry name" value="CHYMOTRYPSIN"/>
</dbReference>
<keyword evidence="6" id="KW-1185">Reference proteome</keyword>
<dbReference type="Proteomes" id="UP000649739">
    <property type="component" value="Unassembled WGS sequence"/>
</dbReference>
<feature type="compositionally biased region" description="Basic residues" evidence="3">
    <location>
        <begin position="1"/>
        <end position="12"/>
    </location>
</feature>
<dbReference type="AlphaFoldDB" id="A0A8J3FFF4"/>
<dbReference type="GO" id="GO:0004252">
    <property type="term" value="F:serine-type endopeptidase activity"/>
    <property type="evidence" value="ECO:0007669"/>
    <property type="project" value="InterPro"/>
</dbReference>
<dbReference type="InterPro" id="IPR001314">
    <property type="entry name" value="Peptidase_S1A"/>
</dbReference>
<evidence type="ECO:0000256" key="2">
    <source>
        <dbReference type="RuleBase" id="RU363034"/>
    </source>
</evidence>